<dbReference type="InterPro" id="IPR008816">
    <property type="entry name" value="Gly_zipper_2TM_dom"/>
</dbReference>
<sequence length="156" mass="16332">MKRFLVLLLIVALATAGCAPTMGPKETGGTILGAGAGALAGSQIGSGRGTLVAVAIGTLAGALIGQGVGQSLDRADKLYMERNAQYALESTRTQTATTWRNPDSGNYGSITPVETYQTAEGQYCREYIQTVTVGGQRQQAYGTACRQPDGTWKIVR</sequence>
<dbReference type="Proteomes" id="UP001319827">
    <property type="component" value="Chromosome"/>
</dbReference>
<feature type="domain" description="Surface antigen" evidence="5">
    <location>
        <begin position="74"/>
        <end position="155"/>
    </location>
</feature>
<evidence type="ECO:0000313" key="7">
    <source>
        <dbReference type="Proteomes" id="UP001319827"/>
    </source>
</evidence>
<feature type="domain" description="Glycine zipper 2TM" evidence="4">
    <location>
        <begin position="28"/>
        <end position="69"/>
    </location>
</feature>
<name>A0ABN6E3T6_9BACT</name>
<evidence type="ECO:0000256" key="2">
    <source>
        <dbReference type="ARBA" id="ARBA00023139"/>
    </source>
</evidence>
<dbReference type="EMBL" id="AP024355">
    <property type="protein sequence ID" value="BCR07025.1"/>
    <property type="molecule type" value="Genomic_DNA"/>
</dbReference>
<keyword evidence="1 3" id="KW-0732">Signal</keyword>
<dbReference type="PIRSF" id="PIRSF002721">
    <property type="entry name" value="Surface_antigen_Rickettsia"/>
    <property type="match status" value="1"/>
</dbReference>
<accession>A0ABN6E3T6</accession>
<reference evidence="6 7" key="1">
    <citation type="journal article" date="2016" name="C (Basel)">
        <title>Selective Growth of and Electricity Production by Marine Exoelectrogenic Bacteria in Self-Aggregated Hydrogel of Microbially Reduced Graphene Oxide.</title>
        <authorList>
            <person name="Yoshida N."/>
            <person name="Goto Y."/>
            <person name="Miyata Y."/>
        </authorList>
    </citation>
    <scope>NUCLEOTIDE SEQUENCE [LARGE SCALE GENOMIC DNA]</scope>
    <source>
        <strain evidence="6 7">NIT-T3</strain>
    </source>
</reference>
<feature type="chain" id="PRO_5046495499" evidence="3">
    <location>
        <begin position="20"/>
        <end position="156"/>
    </location>
</feature>
<gene>
    <name evidence="6" type="primary">omp</name>
    <name evidence="6" type="ORF">DESUT3_40940</name>
</gene>
<evidence type="ECO:0000259" key="4">
    <source>
        <dbReference type="Pfam" id="PF05433"/>
    </source>
</evidence>
<organism evidence="6 7">
    <name type="scientific">Desulfuromonas versatilis</name>
    <dbReference type="NCBI Taxonomy" id="2802975"/>
    <lineage>
        <taxon>Bacteria</taxon>
        <taxon>Pseudomonadati</taxon>
        <taxon>Thermodesulfobacteriota</taxon>
        <taxon>Desulfuromonadia</taxon>
        <taxon>Desulfuromonadales</taxon>
        <taxon>Desulfuromonadaceae</taxon>
        <taxon>Desulfuromonas</taxon>
    </lineage>
</organism>
<evidence type="ECO:0000256" key="1">
    <source>
        <dbReference type="ARBA" id="ARBA00022729"/>
    </source>
</evidence>
<proteinExistence type="predicted"/>
<dbReference type="InterPro" id="IPR032635">
    <property type="entry name" value="Anti_2"/>
</dbReference>
<keyword evidence="2" id="KW-0564">Palmitate</keyword>
<reference evidence="6 7" key="2">
    <citation type="journal article" date="2021" name="Int. J. Syst. Evol. Microbiol.">
        <title>Isolation and Polyphasic Characterization of Desulfuromonas versatilis sp. Nov., an Electrogenic Bacteria Capable of Versatile Metabolism Isolated from a Graphene Oxide-Reducing Enrichment Culture.</title>
        <authorList>
            <person name="Xie L."/>
            <person name="Yoshida N."/>
            <person name="Ishii S."/>
            <person name="Meng L."/>
        </authorList>
    </citation>
    <scope>NUCLEOTIDE SEQUENCE [LARGE SCALE GENOMIC DNA]</scope>
    <source>
        <strain evidence="6 7">NIT-T3</strain>
    </source>
</reference>
<evidence type="ECO:0000256" key="3">
    <source>
        <dbReference type="SAM" id="SignalP"/>
    </source>
</evidence>
<protein>
    <submittedName>
        <fullName evidence="6">17 kDa surface antigen</fullName>
    </submittedName>
</protein>
<dbReference type="PROSITE" id="PS51257">
    <property type="entry name" value="PROKAR_LIPOPROTEIN"/>
    <property type="match status" value="1"/>
</dbReference>
<feature type="signal peptide" evidence="3">
    <location>
        <begin position="1"/>
        <end position="19"/>
    </location>
</feature>
<dbReference type="RefSeq" id="WP_221250396.1">
    <property type="nucleotide sequence ID" value="NZ_AP024355.1"/>
</dbReference>
<dbReference type="Pfam" id="PF05433">
    <property type="entry name" value="Rick_17kDa_Anti"/>
    <property type="match status" value="1"/>
</dbReference>
<dbReference type="Pfam" id="PF16998">
    <property type="entry name" value="17kDa_Anti_2"/>
    <property type="match status" value="1"/>
</dbReference>
<evidence type="ECO:0000313" key="6">
    <source>
        <dbReference type="EMBL" id="BCR07025.1"/>
    </source>
</evidence>
<keyword evidence="2" id="KW-0449">Lipoprotein</keyword>
<dbReference type="InterPro" id="IPR016364">
    <property type="entry name" value="Surface_antigen_Rickettsia"/>
</dbReference>
<evidence type="ECO:0000259" key="5">
    <source>
        <dbReference type="Pfam" id="PF16998"/>
    </source>
</evidence>
<keyword evidence="7" id="KW-1185">Reference proteome</keyword>